<keyword evidence="2" id="KW-1185">Reference proteome</keyword>
<organism evidence="1 2">
    <name type="scientific">Elysia crispata</name>
    <name type="common">lettuce slug</name>
    <dbReference type="NCBI Taxonomy" id="231223"/>
    <lineage>
        <taxon>Eukaryota</taxon>
        <taxon>Metazoa</taxon>
        <taxon>Spiralia</taxon>
        <taxon>Lophotrochozoa</taxon>
        <taxon>Mollusca</taxon>
        <taxon>Gastropoda</taxon>
        <taxon>Heterobranchia</taxon>
        <taxon>Euthyneura</taxon>
        <taxon>Panpulmonata</taxon>
        <taxon>Sacoglossa</taxon>
        <taxon>Placobranchoidea</taxon>
        <taxon>Plakobranchidae</taxon>
        <taxon>Elysia</taxon>
    </lineage>
</organism>
<comment type="caution">
    <text evidence="1">The sequence shown here is derived from an EMBL/GenBank/DDBJ whole genome shotgun (WGS) entry which is preliminary data.</text>
</comment>
<accession>A0AAE1CJU2</accession>
<sequence length="166" mass="18882">MTEGYRLATSQNSLCNQRQASKIWSSLPSPPPRQPITTGDSELEMDVTVPNCSEDPDCFDLVGRQSSEVNDLVRSLAELTLPCHYSWPTELIGPQDISPALVEGHPCRSSVSVWTRVCWVVWTIWELHWGWEEFPLWNRCKDESQSDLTCSIWKLRDSVLSVRACS</sequence>
<proteinExistence type="predicted"/>
<gene>
    <name evidence="1" type="ORF">RRG08_020149</name>
</gene>
<reference evidence="1" key="1">
    <citation type="journal article" date="2023" name="G3 (Bethesda)">
        <title>A reference genome for the long-term kleptoplast-retaining sea slug Elysia crispata morphotype clarki.</title>
        <authorList>
            <person name="Eastman K.E."/>
            <person name="Pendleton A.L."/>
            <person name="Shaikh M.A."/>
            <person name="Suttiyut T."/>
            <person name="Ogas R."/>
            <person name="Tomko P."/>
            <person name="Gavelis G."/>
            <person name="Widhalm J.R."/>
            <person name="Wisecaver J.H."/>
        </authorList>
    </citation>
    <scope>NUCLEOTIDE SEQUENCE</scope>
    <source>
        <strain evidence="1">ECLA1</strain>
    </source>
</reference>
<evidence type="ECO:0000313" key="1">
    <source>
        <dbReference type="EMBL" id="KAK3698965.1"/>
    </source>
</evidence>
<name>A0AAE1CJU2_9GAST</name>
<dbReference type="Proteomes" id="UP001283361">
    <property type="component" value="Unassembled WGS sequence"/>
</dbReference>
<dbReference type="AlphaFoldDB" id="A0AAE1CJU2"/>
<protein>
    <submittedName>
        <fullName evidence="1">Uncharacterized protein</fullName>
    </submittedName>
</protein>
<dbReference type="EMBL" id="JAWDGP010007960">
    <property type="protein sequence ID" value="KAK3698965.1"/>
    <property type="molecule type" value="Genomic_DNA"/>
</dbReference>
<evidence type="ECO:0000313" key="2">
    <source>
        <dbReference type="Proteomes" id="UP001283361"/>
    </source>
</evidence>